<dbReference type="AlphaFoldDB" id="A0A285T4T1"/>
<evidence type="ECO:0000313" key="3">
    <source>
        <dbReference type="Proteomes" id="UP000219563"/>
    </source>
</evidence>
<dbReference type="RefSeq" id="WP_097077134.1">
    <property type="nucleotide sequence ID" value="NZ_OBMR01000014.1"/>
</dbReference>
<dbReference type="Pfam" id="PF18978">
    <property type="entry name" value="DUF5714"/>
    <property type="match status" value="1"/>
</dbReference>
<gene>
    <name evidence="2" type="ORF">SAMN02910411_0347</name>
</gene>
<proteinExistence type="predicted"/>
<accession>A0A285T4T1</accession>
<feature type="domain" description="DUF5714" evidence="1">
    <location>
        <begin position="10"/>
        <end position="183"/>
    </location>
</feature>
<protein>
    <recommendedName>
        <fullName evidence="1">DUF5714 domain-containing protein</fullName>
    </recommendedName>
</protein>
<name>A0A285T4T1_9FIRM</name>
<sequence>MTIEEKAKLIIQDIKEETGINPVKIFKRMASKDYISMHGPEHHILDGACVLVAYNNAGGNINLDECLERLVSEGLKMPGAMCGHWGICGAITSIGAVLSILDKTGPLSDDGTWGNHMAYTSDAIGELGKINGPRCCKRDAMIAFKHGIEYINNHYDVKLEYEPQTCEFHSMNQQCIKEKCPFYE</sequence>
<dbReference type="Proteomes" id="UP000219563">
    <property type="component" value="Unassembled WGS sequence"/>
</dbReference>
<organism evidence="2 3">
    <name type="scientific">Pseudobutyrivibrio ruminis DSM 9787</name>
    <dbReference type="NCBI Taxonomy" id="1123011"/>
    <lineage>
        <taxon>Bacteria</taxon>
        <taxon>Bacillati</taxon>
        <taxon>Bacillota</taxon>
        <taxon>Clostridia</taxon>
        <taxon>Lachnospirales</taxon>
        <taxon>Lachnospiraceae</taxon>
        <taxon>Pseudobutyrivibrio</taxon>
    </lineage>
</organism>
<evidence type="ECO:0000259" key="1">
    <source>
        <dbReference type="Pfam" id="PF18978"/>
    </source>
</evidence>
<dbReference type="EMBL" id="OBMR01000014">
    <property type="protein sequence ID" value="SOC16230.1"/>
    <property type="molecule type" value="Genomic_DNA"/>
</dbReference>
<reference evidence="2 3" key="1">
    <citation type="submission" date="2017-08" db="EMBL/GenBank/DDBJ databases">
        <authorList>
            <person name="de Groot N.N."/>
        </authorList>
    </citation>
    <scope>NUCLEOTIDE SEQUENCE [LARGE SCALE GENOMIC DNA]</scope>
    <source>
        <strain evidence="2 3">DSM 9787</strain>
    </source>
</reference>
<dbReference type="InterPro" id="IPR043768">
    <property type="entry name" value="DUF5714"/>
</dbReference>
<evidence type="ECO:0000313" key="2">
    <source>
        <dbReference type="EMBL" id="SOC16230.1"/>
    </source>
</evidence>